<keyword evidence="3" id="KW-1185">Reference proteome</keyword>
<evidence type="ECO:0000256" key="1">
    <source>
        <dbReference type="SAM" id="MobiDB-lite"/>
    </source>
</evidence>
<gene>
    <name evidence="2" type="ORF">C2845_PM16G20430</name>
</gene>
<feature type="compositionally biased region" description="Basic and acidic residues" evidence="1">
    <location>
        <begin position="119"/>
        <end position="133"/>
    </location>
</feature>
<dbReference type="AlphaFoldDB" id="A0A3L6PU66"/>
<dbReference type="Proteomes" id="UP000275267">
    <property type="component" value="Unassembled WGS sequence"/>
</dbReference>
<name>A0A3L6PU66_PANMI</name>
<evidence type="ECO:0000313" key="3">
    <source>
        <dbReference type="Proteomes" id="UP000275267"/>
    </source>
</evidence>
<sequence>MATTYTPRARRAPPANPRRTCPNGARPPPIRPLNRLRRNPSTPLGFPLARRRYRKREEEEEKSGRGSARKTAAGSTPPPSPSEPLHRSCARSSTPPLPRVLHGLDSPASTRHHTVTFARKPDRIQLRGADRRPGPPGSLGGLRRTFSLVRRRFRAGVRPRR</sequence>
<accession>A0A3L6PU66</accession>
<comment type="caution">
    <text evidence="2">The sequence shown here is derived from an EMBL/GenBank/DDBJ whole genome shotgun (WGS) entry which is preliminary data.</text>
</comment>
<proteinExistence type="predicted"/>
<evidence type="ECO:0000313" key="2">
    <source>
        <dbReference type="EMBL" id="RLM64824.1"/>
    </source>
</evidence>
<reference evidence="3" key="1">
    <citation type="journal article" date="2019" name="Nat. Commun.">
        <title>The genome of broomcorn millet.</title>
        <authorList>
            <person name="Zou C."/>
            <person name="Miki D."/>
            <person name="Li D."/>
            <person name="Tang Q."/>
            <person name="Xiao L."/>
            <person name="Rajput S."/>
            <person name="Deng P."/>
            <person name="Jia W."/>
            <person name="Huang R."/>
            <person name="Zhang M."/>
            <person name="Sun Y."/>
            <person name="Hu J."/>
            <person name="Fu X."/>
            <person name="Schnable P.S."/>
            <person name="Li F."/>
            <person name="Zhang H."/>
            <person name="Feng B."/>
            <person name="Zhu X."/>
            <person name="Liu R."/>
            <person name="Schnable J.C."/>
            <person name="Zhu J.-K."/>
            <person name="Zhang H."/>
        </authorList>
    </citation>
    <scope>NUCLEOTIDE SEQUENCE [LARGE SCALE GENOMIC DNA]</scope>
</reference>
<feature type="region of interest" description="Disordered" evidence="1">
    <location>
        <begin position="1"/>
        <end position="144"/>
    </location>
</feature>
<protein>
    <submittedName>
        <fullName evidence="2">Uncharacterized protein</fullName>
    </submittedName>
</protein>
<dbReference type="EMBL" id="PQIB02000015">
    <property type="protein sequence ID" value="RLM64824.1"/>
    <property type="molecule type" value="Genomic_DNA"/>
</dbReference>
<organism evidence="2 3">
    <name type="scientific">Panicum miliaceum</name>
    <name type="common">Proso millet</name>
    <name type="synonym">Broomcorn millet</name>
    <dbReference type="NCBI Taxonomy" id="4540"/>
    <lineage>
        <taxon>Eukaryota</taxon>
        <taxon>Viridiplantae</taxon>
        <taxon>Streptophyta</taxon>
        <taxon>Embryophyta</taxon>
        <taxon>Tracheophyta</taxon>
        <taxon>Spermatophyta</taxon>
        <taxon>Magnoliopsida</taxon>
        <taxon>Liliopsida</taxon>
        <taxon>Poales</taxon>
        <taxon>Poaceae</taxon>
        <taxon>PACMAD clade</taxon>
        <taxon>Panicoideae</taxon>
        <taxon>Panicodae</taxon>
        <taxon>Paniceae</taxon>
        <taxon>Panicinae</taxon>
        <taxon>Panicum</taxon>
        <taxon>Panicum sect. Panicum</taxon>
    </lineage>
</organism>